<dbReference type="SUPFAM" id="SSF158472">
    <property type="entry name" value="HAMP domain-like"/>
    <property type="match status" value="1"/>
</dbReference>
<evidence type="ECO:0000256" key="6">
    <source>
        <dbReference type="ARBA" id="ARBA00017322"/>
    </source>
</evidence>
<dbReference type="CDD" id="cd16917">
    <property type="entry name" value="HATPase_UhpB-NarQ-NarX-like"/>
    <property type="match status" value="1"/>
</dbReference>
<evidence type="ECO:0000256" key="19">
    <source>
        <dbReference type="ARBA" id="ARBA00030800"/>
    </source>
</evidence>
<organism evidence="24 25">
    <name type="scientific">Anaeromyxobacter paludicola</name>
    <dbReference type="NCBI Taxonomy" id="2918171"/>
    <lineage>
        <taxon>Bacteria</taxon>
        <taxon>Pseudomonadati</taxon>
        <taxon>Myxococcota</taxon>
        <taxon>Myxococcia</taxon>
        <taxon>Myxococcales</taxon>
        <taxon>Cystobacterineae</taxon>
        <taxon>Anaeromyxobacteraceae</taxon>
        <taxon>Anaeromyxobacter</taxon>
    </lineage>
</organism>
<evidence type="ECO:0000256" key="10">
    <source>
        <dbReference type="ARBA" id="ARBA00022679"/>
    </source>
</evidence>
<feature type="domain" description="HAMP" evidence="23">
    <location>
        <begin position="316"/>
        <end position="368"/>
    </location>
</feature>
<sequence>MRTPFEAGVPLARTIHFRVYLLMALGVFFSIAAMAIAGWIKVRSLDGRLMQGRLRAAEAVAEHLDEQLRLDLELLLHVPTRQGFDLEDRESRPEREAMHEEYLHFRFPGMYLVNAQGEVVQEEPARGGAAPTTPPSLAGPFQQLLATGRPVVSNLLTPEDGGRLYQLVPVRNWQGRVVGAVGGRMDPTLARAVRVLRHLVPPGEGHADLLDGNGVVVASTDPARARRATECRGHLAELIAQKKPEVATCGGCHPARIYGAEQVRAFAPLSAAPWAVAVWQPRDAVVASGGEMPATFLGVVLVVAFFSALFAWGAARSVTEPIYVLTGEAERIATGELDEPIPDLGTDEVGRLAAALDRMRRSLAGLIREVGDANTELEKRVEARTAELAQVNARLREREAARRELLRKLIGAQESERKRIARELHDDTTQSLAVLVMGLEAASAALRSGAGQPRLDEVKALAVQTLEEVHRIIRDLRPSVLDDLGFYSAVRWYADNTLGSRGVDVRCEIAATSRRLPPEMETALFRVCQEALNNVARHAQAEKVLVQLEQQGDVLRIEIEDDGRGFDLASAGGASGGRPHFGLMGIRERVEILGGKLQVDSAPGQGTRLSIEVPVPPEVEA</sequence>
<dbReference type="Pfam" id="PF07730">
    <property type="entry name" value="HisKA_3"/>
    <property type="match status" value="1"/>
</dbReference>
<dbReference type="RefSeq" id="WP_248344091.1">
    <property type="nucleotide sequence ID" value="NZ_AP025592.1"/>
</dbReference>
<keyword evidence="8" id="KW-0963">Cytoplasm</keyword>
<keyword evidence="12" id="KW-0547">Nucleotide-binding</keyword>
<keyword evidence="15" id="KW-0408">Iron</keyword>
<keyword evidence="11" id="KW-0479">Metal-binding</keyword>
<evidence type="ECO:0000313" key="24">
    <source>
        <dbReference type="EMBL" id="BDG07389.1"/>
    </source>
</evidence>
<feature type="domain" description="Histidine kinase" evidence="22">
    <location>
        <begin position="524"/>
        <end position="617"/>
    </location>
</feature>
<keyword evidence="21" id="KW-0472">Membrane</keyword>
<dbReference type="PROSITE" id="PS50109">
    <property type="entry name" value="HIS_KIN"/>
    <property type="match status" value="1"/>
</dbReference>
<dbReference type="SMART" id="SM00387">
    <property type="entry name" value="HATPase_c"/>
    <property type="match status" value="1"/>
</dbReference>
<evidence type="ECO:0000256" key="14">
    <source>
        <dbReference type="ARBA" id="ARBA00022840"/>
    </source>
</evidence>
<dbReference type="PANTHER" id="PTHR24421">
    <property type="entry name" value="NITRATE/NITRITE SENSOR PROTEIN NARX-RELATED"/>
    <property type="match status" value="1"/>
</dbReference>
<keyword evidence="17" id="KW-0411">Iron-sulfur</keyword>
<feature type="transmembrane region" description="Helical" evidence="21">
    <location>
        <begin position="296"/>
        <end position="315"/>
    </location>
</feature>
<dbReference type="EMBL" id="AP025592">
    <property type="protein sequence ID" value="BDG07389.1"/>
    <property type="molecule type" value="Genomic_DNA"/>
</dbReference>
<dbReference type="Pfam" id="PF02518">
    <property type="entry name" value="HATPase_c"/>
    <property type="match status" value="1"/>
</dbReference>
<keyword evidence="10" id="KW-0808">Transferase</keyword>
<dbReference type="Gene3D" id="3.30.565.10">
    <property type="entry name" value="Histidine kinase-like ATPase, C-terminal domain"/>
    <property type="match status" value="1"/>
</dbReference>
<evidence type="ECO:0000313" key="25">
    <source>
        <dbReference type="Proteomes" id="UP001162734"/>
    </source>
</evidence>
<dbReference type="InterPro" id="IPR003594">
    <property type="entry name" value="HATPase_dom"/>
</dbReference>
<evidence type="ECO:0000256" key="11">
    <source>
        <dbReference type="ARBA" id="ARBA00022723"/>
    </source>
</evidence>
<dbReference type="PANTHER" id="PTHR24421:SF10">
    <property type="entry name" value="NITRATE_NITRITE SENSOR PROTEIN NARQ"/>
    <property type="match status" value="1"/>
</dbReference>
<dbReference type="InterPro" id="IPR036890">
    <property type="entry name" value="HATPase_C_sf"/>
</dbReference>
<feature type="coiled-coil region" evidence="20">
    <location>
        <begin position="356"/>
        <end position="408"/>
    </location>
</feature>
<proteinExistence type="predicted"/>
<dbReference type="EC" id="2.7.13.3" evidence="5"/>
<evidence type="ECO:0000256" key="13">
    <source>
        <dbReference type="ARBA" id="ARBA00022777"/>
    </source>
</evidence>
<evidence type="ECO:0000256" key="4">
    <source>
        <dbReference type="ARBA" id="ARBA00004496"/>
    </source>
</evidence>
<keyword evidence="21" id="KW-0812">Transmembrane</keyword>
<evidence type="ECO:0000256" key="3">
    <source>
        <dbReference type="ARBA" id="ARBA00004370"/>
    </source>
</evidence>
<evidence type="ECO:0000256" key="20">
    <source>
        <dbReference type="SAM" id="Coils"/>
    </source>
</evidence>
<keyword evidence="7" id="KW-0004">4Fe-4S</keyword>
<evidence type="ECO:0000256" key="2">
    <source>
        <dbReference type="ARBA" id="ARBA00001966"/>
    </source>
</evidence>
<keyword evidence="25" id="KW-1185">Reference proteome</keyword>
<keyword evidence="13" id="KW-0418">Kinase</keyword>
<dbReference type="InterPro" id="IPR050482">
    <property type="entry name" value="Sensor_HK_TwoCompSys"/>
</dbReference>
<evidence type="ECO:0000256" key="8">
    <source>
        <dbReference type="ARBA" id="ARBA00022490"/>
    </source>
</evidence>
<gene>
    <name evidence="24" type="ORF">AMPC_05020</name>
</gene>
<dbReference type="Proteomes" id="UP001162734">
    <property type="component" value="Chromosome"/>
</dbReference>
<dbReference type="InterPro" id="IPR004358">
    <property type="entry name" value="Sig_transdc_His_kin-like_C"/>
</dbReference>
<comment type="cofactor">
    <cofactor evidence="2">
        <name>[4Fe-4S] cluster</name>
        <dbReference type="ChEBI" id="CHEBI:49883"/>
    </cofactor>
</comment>
<keyword evidence="9" id="KW-0597">Phosphoprotein</keyword>
<evidence type="ECO:0000256" key="1">
    <source>
        <dbReference type="ARBA" id="ARBA00000085"/>
    </source>
</evidence>
<dbReference type="CDD" id="cd06225">
    <property type="entry name" value="HAMP"/>
    <property type="match status" value="1"/>
</dbReference>
<name>A0ABM7X6C5_9BACT</name>
<dbReference type="Gene3D" id="1.20.5.1930">
    <property type="match status" value="1"/>
</dbReference>
<comment type="function">
    <text evidence="18">Member of the two-component regulatory system NreB/NreC involved in the control of dissimilatory nitrate/nitrite reduction in response to oxygen. NreB functions as a direct oxygen sensor histidine kinase which is autophosphorylated, in the absence of oxygen, probably at the conserved histidine residue, and transfers its phosphate group probably to a conserved aspartate residue of NreC. NreB/NreC activates the expression of the nitrate (narGHJI) and nitrite (nir) reductase operons, as well as the putative nitrate transporter gene narT.</text>
</comment>
<protein>
    <recommendedName>
        <fullName evidence="6">Oxygen sensor histidine kinase NreB</fullName>
        <ecNumber evidence="5">2.7.13.3</ecNumber>
    </recommendedName>
    <alternativeName>
        <fullName evidence="19">Nitrogen regulation protein B</fullName>
    </alternativeName>
</protein>
<evidence type="ECO:0000259" key="22">
    <source>
        <dbReference type="PROSITE" id="PS50109"/>
    </source>
</evidence>
<dbReference type="SMART" id="SM00304">
    <property type="entry name" value="HAMP"/>
    <property type="match status" value="1"/>
</dbReference>
<evidence type="ECO:0000256" key="21">
    <source>
        <dbReference type="SAM" id="Phobius"/>
    </source>
</evidence>
<reference evidence="25" key="1">
    <citation type="journal article" date="2022" name="Int. J. Syst. Evol. Microbiol.">
        <title>Anaeromyxobacter oryzae sp. nov., Anaeromyxobacter diazotrophicus sp. nov. and Anaeromyxobacter paludicola sp. nov., isolated from paddy soils.</title>
        <authorList>
            <person name="Itoh H."/>
            <person name="Xu Z."/>
            <person name="Mise K."/>
            <person name="Masuda Y."/>
            <person name="Ushijima N."/>
            <person name="Hayakawa C."/>
            <person name="Shiratori Y."/>
            <person name="Senoo K."/>
        </authorList>
    </citation>
    <scope>NUCLEOTIDE SEQUENCE [LARGE SCALE GENOMIC DNA]</scope>
    <source>
        <strain evidence="25">Red630</strain>
    </source>
</reference>
<evidence type="ECO:0000256" key="18">
    <source>
        <dbReference type="ARBA" id="ARBA00024827"/>
    </source>
</evidence>
<evidence type="ECO:0000256" key="7">
    <source>
        <dbReference type="ARBA" id="ARBA00022485"/>
    </source>
</evidence>
<evidence type="ECO:0000256" key="16">
    <source>
        <dbReference type="ARBA" id="ARBA00023012"/>
    </source>
</evidence>
<keyword evidence="21" id="KW-1133">Transmembrane helix</keyword>
<comment type="subcellular location">
    <subcellularLocation>
        <location evidence="4">Cytoplasm</location>
    </subcellularLocation>
    <subcellularLocation>
        <location evidence="3">Membrane</location>
    </subcellularLocation>
</comment>
<dbReference type="InterPro" id="IPR011712">
    <property type="entry name" value="Sig_transdc_His_kin_sub3_dim/P"/>
</dbReference>
<keyword evidence="14" id="KW-0067">ATP-binding</keyword>
<dbReference type="Gene3D" id="6.10.340.10">
    <property type="match status" value="1"/>
</dbReference>
<accession>A0ABM7X6C5</accession>
<keyword evidence="20" id="KW-0175">Coiled coil</keyword>
<dbReference type="PROSITE" id="PS50885">
    <property type="entry name" value="HAMP"/>
    <property type="match status" value="1"/>
</dbReference>
<evidence type="ECO:0000256" key="12">
    <source>
        <dbReference type="ARBA" id="ARBA00022741"/>
    </source>
</evidence>
<dbReference type="PRINTS" id="PR00344">
    <property type="entry name" value="BCTRLSENSOR"/>
</dbReference>
<evidence type="ECO:0000256" key="5">
    <source>
        <dbReference type="ARBA" id="ARBA00012438"/>
    </source>
</evidence>
<evidence type="ECO:0000256" key="17">
    <source>
        <dbReference type="ARBA" id="ARBA00023014"/>
    </source>
</evidence>
<feature type="transmembrane region" description="Helical" evidence="21">
    <location>
        <begin position="20"/>
        <end position="40"/>
    </location>
</feature>
<comment type="catalytic activity">
    <reaction evidence="1">
        <text>ATP + protein L-histidine = ADP + protein N-phospho-L-histidine.</text>
        <dbReference type="EC" id="2.7.13.3"/>
    </reaction>
</comment>
<evidence type="ECO:0000259" key="23">
    <source>
        <dbReference type="PROSITE" id="PS50885"/>
    </source>
</evidence>
<keyword evidence="16" id="KW-0902">Two-component regulatory system</keyword>
<evidence type="ECO:0000256" key="9">
    <source>
        <dbReference type="ARBA" id="ARBA00022553"/>
    </source>
</evidence>
<dbReference type="InterPro" id="IPR005467">
    <property type="entry name" value="His_kinase_dom"/>
</dbReference>
<dbReference type="Pfam" id="PF00672">
    <property type="entry name" value="HAMP"/>
    <property type="match status" value="1"/>
</dbReference>
<evidence type="ECO:0000256" key="15">
    <source>
        <dbReference type="ARBA" id="ARBA00023004"/>
    </source>
</evidence>
<dbReference type="InterPro" id="IPR003660">
    <property type="entry name" value="HAMP_dom"/>
</dbReference>
<dbReference type="SUPFAM" id="SSF55874">
    <property type="entry name" value="ATPase domain of HSP90 chaperone/DNA topoisomerase II/histidine kinase"/>
    <property type="match status" value="1"/>
</dbReference>